<gene>
    <name evidence="2" type="ORF">GCM10025770_31820</name>
</gene>
<dbReference type="InterPro" id="IPR054653">
    <property type="entry name" value="EpsI_type_B_pred"/>
</dbReference>
<organism evidence="2 3">
    <name type="scientific">Viridibacterium curvum</name>
    <dbReference type="NCBI Taxonomy" id="1101404"/>
    <lineage>
        <taxon>Bacteria</taxon>
        <taxon>Pseudomonadati</taxon>
        <taxon>Pseudomonadota</taxon>
        <taxon>Betaproteobacteria</taxon>
        <taxon>Rhodocyclales</taxon>
        <taxon>Rhodocyclaceae</taxon>
        <taxon>Viridibacterium</taxon>
    </lineage>
</organism>
<dbReference type="InterPro" id="IPR014263">
    <property type="entry name" value="Methanolan_biosynth_EpsI"/>
</dbReference>
<name>A0ABP9QZR9_9RHOO</name>
<reference evidence="3" key="1">
    <citation type="journal article" date="2019" name="Int. J. Syst. Evol. Microbiol.">
        <title>The Global Catalogue of Microorganisms (GCM) 10K type strain sequencing project: providing services to taxonomists for standard genome sequencing and annotation.</title>
        <authorList>
            <consortium name="The Broad Institute Genomics Platform"/>
            <consortium name="The Broad Institute Genome Sequencing Center for Infectious Disease"/>
            <person name="Wu L."/>
            <person name="Ma J."/>
        </authorList>
    </citation>
    <scope>NUCLEOTIDE SEQUENCE [LARGE SCALE GENOMIC DNA]</scope>
    <source>
        <strain evidence="3">JCM 18715</strain>
    </source>
</reference>
<evidence type="ECO:0000313" key="3">
    <source>
        <dbReference type="Proteomes" id="UP001500547"/>
    </source>
</evidence>
<protein>
    <recommendedName>
        <fullName evidence="1">Methanolan biosynthesis EpsI domain-containing protein</fullName>
    </recommendedName>
</protein>
<dbReference type="Proteomes" id="UP001500547">
    <property type="component" value="Unassembled WGS sequence"/>
</dbReference>
<comment type="caution">
    <text evidence="2">The sequence shown here is derived from an EMBL/GenBank/DDBJ whole genome shotgun (WGS) entry which is preliminary data.</text>
</comment>
<evidence type="ECO:0000313" key="2">
    <source>
        <dbReference type="EMBL" id="GAA5169802.1"/>
    </source>
</evidence>
<dbReference type="NCBIfam" id="TIGR02914">
    <property type="entry name" value="EpsI_fam"/>
    <property type="match status" value="1"/>
</dbReference>
<feature type="domain" description="Methanolan biosynthesis EpsI" evidence="1">
    <location>
        <begin position="19"/>
        <end position="226"/>
    </location>
</feature>
<keyword evidence="3" id="KW-1185">Reference proteome</keyword>
<dbReference type="EMBL" id="BAABLD010000015">
    <property type="protein sequence ID" value="GAA5169802.1"/>
    <property type="molecule type" value="Genomic_DNA"/>
</dbReference>
<sequence length="235" mass="26321">MSEAQLMQPLRNELRRAAIALLIMLVAAAGAWAMTPRHKLVDLRGKVDVEKAIPKQFAGWQLDTRSFGGIVNPQQQETLDRLYSQLLARAYINSRGERVMLTIAYGEDQRDGMLLHYPEVCYPAQGFQVDSNTKSELLLPAGRIPVRKLETNLQSQRFEPVTYWTIIGERASVGGIDKKLVEMHYSLQGQIPDGLLFRVSSIDRDSQAAFALQAAFIKDLVAALSPRDRQLLTGL</sequence>
<accession>A0ABP9QZR9</accession>
<evidence type="ECO:0000259" key="1">
    <source>
        <dbReference type="Pfam" id="PF11984"/>
    </source>
</evidence>
<proteinExistence type="predicted"/>
<dbReference type="Pfam" id="PF11984">
    <property type="entry name" value="DUF3485"/>
    <property type="match status" value="1"/>
</dbReference>
<dbReference type="NCBIfam" id="NF045609">
    <property type="entry name" value="EpsI_type_B"/>
    <property type="match status" value="1"/>
</dbReference>